<protein>
    <submittedName>
        <fullName evidence="2">Uncharacterized protein</fullName>
    </submittedName>
</protein>
<keyword evidence="3" id="KW-1185">Reference proteome</keyword>
<gene>
    <name evidence="2" type="ORF">E8L99_17480</name>
</gene>
<sequence>MKTFLTLVLAFVLSLFAGGMVVQIVAEAVRGDEAFIIAYAVMPVFVTLSMLVLTIVYKITHRARAVGLAAGVMAGLLLLAATGAILFDYAATGSRIWARSVPLFGSVAVGGSLAVAIQYWLLRRRALQRAGETGGIAP</sequence>
<feature type="transmembrane region" description="Helical" evidence="1">
    <location>
        <begin position="68"/>
        <end position="91"/>
    </location>
</feature>
<organism evidence="2 3">
    <name type="scientific">Phreatobacter aquaticus</name>
    <dbReference type="NCBI Taxonomy" id="2570229"/>
    <lineage>
        <taxon>Bacteria</taxon>
        <taxon>Pseudomonadati</taxon>
        <taxon>Pseudomonadota</taxon>
        <taxon>Alphaproteobacteria</taxon>
        <taxon>Hyphomicrobiales</taxon>
        <taxon>Phreatobacteraceae</taxon>
        <taxon>Phreatobacter</taxon>
    </lineage>
</organism>
<evidence type="ECO:0000313" key="3">
    <source>
        <dbReference type="Proteomes" id="UP000298588"/>
    </source>
</evidence>
<dbReference type="Proteomes" id="UP000298588">
    <property type="component" value="Chromosome"/>
</dbReference>
<keyword evidence="1" id="KW-0472">Membrane</keyword>
<keyword evidence="1" id="KW-1133">Transmembrane helix</keyword>
<name>A0A4D7QLJ1_9HYPH</name>
<evidence type="ECO:0000256" key="1">
    <source>
        <dbReference type="SAM" id="Phobius"/>
    </source>
</evidence>
<dbReference type="KEGG" id="paqt:E8L99_17480"/>
<keyword evidence="1" id="KW-0812">Transmembrane</keyword>
<dbReference type="OrthoDB" id="8100373at2"/>
<reference evidence="2 3" key="1">
    <citation type="submission" date="2019-04" db="EMBL/GenBank/DDBJ databases">
        <title>Phreatobacter aquaticus sp. nov.</title>
        <authorList>
            <person name="Choi A."/>
            <person name="Baek K."/>
        </authorList>
    </citation>
    <scope>NUCLEOTIDE SEQUENCE [LARGE SCALE GENOMIC DNA]</scope>
    <source>
        <strain evidence="2 3">NMCR1094</strain>
    </source>
</reference>
<dbReference type="AlphaFoldDB" id="A0A4D7QLJ1"/>
<dbReference type="EMBL" id="CP039865">
    <property type="protein sequence ID" value="QCK87421.1"/>
    <property type="molecule type" value="Genomic_DNA"/>
</dbReference>
<dbReference type="RefSeq" id="WP_137100750.1">
    <property type="nucleotide sequence ID" value="NZ_CP039865.1"/>
</dbReference>
<feature type="transmembrane region" description="Helical" evidence="1">
    <location>
        <begin position="103"/>
        <end position="122"/>
    </location>
</feature>
<proteinExistence type="predicted"/>
<evidence type="ECO:0000313" key="2">
    <source>
        <dbReference type="EMBL" id="QCK87421.1"/>
    </source>
</evidence>
<feature type="transmembrane region" description="Helical" evidence="1">
    <location>
        <begin position="36"/>
        <end position="56"/>
    </location>
</feature>
<accession>A0A4D7QLJ1</accession>